<dbReference type="EMBL" id="JBHUGZ010000023">
    <property type="protein sequence ID" value="MFD1986840.1"/>
    <property type="molecule type" value="Genomic_DNA"/>
</dbReference>
<name>A0ABW4UIP7_9HYPH</name>
<reference evidence="3" key="1">
    <citation type="journal article" date="2019" name="Int. J. Syst. Evol. Microbiol.">
        <title>The Global Catalogue of Microorganisms (GCM) 10K type strain sequencing project: providing services to taxonomists for standard genome sequencing and annotation.</title>
        <authorList>
            <consortium name="The Broad Institute Genomics Platform"/>
            <consortium name="The Broad Institute Genome Sequencing Center for Infectious Disease"/>
            <person name="Wu L."/>
            <person name="Ma J."/>
        </authorList>
    </citation>
    <scope>NUCLEOTIDE SEQUENCE [LARGE SCALE GENOMIC DNA]</scope>
    <source>
        <strain evidence="3">CGMCC 1.16225</strain>
    </source>
</reference>
<gene>
    <name evidence="2" type="ORF">ACFSOZ_30875</name>
</gene>
<dbReference type="Pfam" id="PF09037">
    <property type="entry name" value="Sulphotransf"/>
    <property type="match status" value="1"/>
</dbReference>
<dbReference type="InterPro" id="IPR024628">
    <property type="entry name" value="Sulfotransferase_Stf0_dom"/>
</dbReference>
<dbReference type="InterPro" id="IPR015124">
    <property type="entry name" value="Stf0"/>
</dbReference>
<sequence length="232" mass="26354">MSDDVRGYSICTSPRSGSNFLGLHLSGTGVLGHPLEYFNWRGRRFFDDPNFPEDVAGQVEKILTVGATPNHIYGLKIFAHQHDWISSEIGWFDALPNLRFIFLSRRDLLGQAISWARALQTGQFRSTQPVSQEAVFDAELIQRQLDALVRETARWEMFFARTGICPLRLDYETVAANPRGAVRQVADMMGVTLPRSPDSISIAIQQQRDSISLEWADRFRRERGNPNMLDLV</sequence>
<evidence type="ECO:0000313" key="3">
    <source>
        <dbReference type="Proteomes" id="UP001597405"/>
    </source>
</evidence>
<dbReference type="InterPro" id="IPR027417">
    <property type="entry name" value="P-loop_NTPase"/>
</dbReference>
<evidence type="ECO:0000259" key="1">
    <source>
        <dbReference type="Pfam" id="PF09037"/>
    </source>
</evidence>
<keyword evidence="3" id="KW-1185">Reference proteome</keyword>
<dbReference type="PIRSF" id="PIRSF021497">
    <property type="entry name" value="Sulphotransferase_Stf0"/>
    <property type="match status" value="1"/>
</dbReference>
<accession>A0ABW4UIP7</accession>
<dbReference type="SUPFAM" id="SSF52540">
    <property type="entry name" value="P-loop containing nucleoside triphosphate hydrolases"/>
    <property type="match status" value="1"/>
</dbReference>
<organism evidence="2 3">
    <name type="scientific">Mesorhizobium newzealandense</name>
    <dbReference type="NCBI Taxonomy" id="1300302"/>
    <lineage>
        <taxon>Bacteria</taxon>
        <taxon>Pseudomonadati</taxon>
        <taxon>Pseudomonadota</taxon>
        <taxon>Alphaproteobacteria</taxon>
        <taxon>Hyphomicrobiales</taxon>
        <taxon>Phyllobacteriaceae</taxon>
        <taxon>Mesorhizobium</taxon>
    </lineage>
</organism>
<comment type="caution">
    <text evidence="2">The sequence shown here is derived from an EMBL/GenBank/DDBJ whole genome shotgun (WGS) entry which is preliminary data.</text>
</comment>
<dbReference type="Gene3D" id="3.40.50.300">
    <property type="entry name" value="P-loop containing nucleotide triphosphate hydrolases"/>
    <property type="match status" value="1"/>
</dbReference>
<feature type="domain" description="Sulphotransferase Stf0" evidence="1">
    <location>
        <begin position="8"/>
        <end position="222"/>
    </location>
</feature>
<evidence type="ECO:0000313" key="2">
    <source>
        <dbReference type="EMBL" id="MFD1986840.1"/>
    </source>
</evidence>
<dbReference type="Proteomes" id="UP001597405">
    <property type="component" value="Unassembled WGS sequence"/>
</dbReference>
<proteinExistence type="predicted"/>
<dbReference type="RefSeq" id="WP_379104356.1">
    <property type="nucleotide sequence ID" value="NZ_JBHUGZ010000023.1"/>
</dbReference>
<protein>
    <submittedName>
        <fullName evidence="2">Stf0 family sulfotransferase</fullName>
    </submittedName>
</protein>